<name>C5M6F2_CANTT</name>
<feature type="compositionally biased region" description="Low complexity" evidence="1">
    <location>
        <begin position="236"/>
        <end position="250"/>
    </location>
</feature>
<dbReference type="Proteomes" id="UP000002037">
    <property type="component" value="Unassembled WGS sequence"/>
</dbReference>
<dbReference type="InterPro" id="IPR032675">
    <property type="entry name" value="LRR_dom_sf"/>
</dbReference>
<dbReference type="RefSeq" id="XP_002547127.1">
    <property type="nucleotide sequence ID" value="XM_002547081.1"/>
</dbReference>
<dbReference type="eggNOG" id="KOG1947">
    <property type="taxonomic scope" value="Eukaryota"/>
</dbReference>
<feature type="region of interest" description="Disordered" evidence="1">
    <location>
        <begin position="229"/>
        <end position="250"/>
    </location>
</feature>
<keyword evidence="4" id="KW-1185">Reference proteome</keyword>
<feature type="compositionally biased region" description="Low complexity" evidence="1">
    <location>
        <begin position="100"/>
        <end position="113"/>
    </location>
</feature>
<dbReference type="InterPro" id="IPR057207">
    <property type="entry name" value="FBXL15_LRR"/>
</dbReference>
<dbReference type="GO" id="GO:0031146">
    <property type="term" value="P:SCF-dependent proteasomal ubiquitin-dependent protein catabolic process"/>
    <property type="evidence" value="ECO:0007669"/>
    <property type="project" value="TreeGrafter"/>
</dbReference>
<organism evidence="3 4">
    <name type="scientific">Candida tropicalis (strain ATCC MYA-3404 / T1)</name>
    <name type="common">Yeast</name>
    <dbReference type="NCBI Taxonomy" id="294747"/>
    <lineage>
        <taxon>Eukaryota</taxon>
        <taxon>Fungi</taxon>
        <taxon>Dikarya</taxon>
        <taxon>Ascomycota</taxon>
        <taxon>Saccharomycotina</taxon>
        <taxon>Pichiomycetes</taxon>
        <taxon>Debaryomycetaceae</taxon>
        <taxon>Candida/Lodderomyces clade</taxon>
        <taxon>Candida</taxon>
    </lineage>
</organism>
<dbReference type="HOGENOM" id="CLU_031725_0_0_1"/>
<dbReference type="CDD" id="cd09293">
    <property type="entry name" value="AMN1"/>
    <property type="match status" value="1"/>
</dbReference>
<dbReference type="VEuPathDB" id="FungiDB:CTRG_01433"/>
<proteinExistence type="predicted"/>
<evidence type="ECO:0000259" key="2">
    <source>
        <dbReference type="Pfam" id="PF25372"/>
    </source>
</evidence>
<dbReference type="InterPro" id="IPR006553">
    <property type="entry name" value="Leu-rich_rpt_Cys-con_subtyp"/>
</dbReference>
<dbReference type="AlphaFoldDB" id="C5M6F2"/>
<feature type="domain" description="F-box/LRR-repeat protein 15-like leucin rich repeat" evidence="2">
    <location>
        <begin position="344"/>
        <end position="493"/>
    </location>
</feature>
<protein>
    <recommendedName>
        <fullName evidence="2">F-box/LRR-repeat protein 15-like leucin rich repeat domain-containing protein</fullName>
    </recommendedName>
</protein>
<dbReference type="OrthoDB" id="550575at2759"/>
<dbReference type="EMBL" id="GG692396">
    <property type="protein sequence ID" value="EER34572.1"/>
    <property type="molecule type" value="Genomic_DNA"/>
</dbReference>
<dbReference type="Pfam" id="PF25372">
    <property type="entry name" value="DUF7885"/>
    <property type="match status" value="1"/>
</dbReference>
<evidence type="ECO:0000256" key="1">
    <source>
        <dbReference type="SAM" id="MobiDB-lite"/>
    </source>
</evidence>
<dbReference type="PANTHER" id="PTHR13318">
    <property type="entry name" value="PARTNER OF PAIRED, ISOFORM B-RELATED"/>
    <property type="match status" value="1"/>
</dbReference>
<dbReference type="SUPFAM" id="SSF52047">
    <property type="entry name" value="RNI-like"/>
    <property type="match status" value="1"/>
</dbReference>
<feature type="region of interest" description="Disordered" evidence="1">
    <location>
        <begin position="57"/>
        <end position="133"/>
    </location>
</feature>
<dbReference type="PANTHER" id="PTHR13318:SF95">
    <property type="entry name" value="F-BOX PROTEIN YLR352W"/>
    <property type="match status" value="1"/>
</dbReference>
<accession>C5M6F2</accession>
<reference evidence="3 4" key="1">
    <citation type="journal article" date="2009" name="Nature">
        <title>Evolution of pathogenicity and sexual reproduction in eight Candida genomes.</title>
        <authorList>
            <person name="Butler G."/>
            <person name="Rasmussen M.D."/>
            <person name="Lin M.F."/>
            <person name="Santos M.A."/>
            <person name="Sakthikumar S."/>
            <person name="Munro C.A."/>
            <person name="Rheinbay E."/>
            <person name="Grabherr M."/>
            <person name="Forche A."/>
            <person name="Reedy J.L."/>
            <person name="Agrafioti I."/>
            <person name="Arnaud M.B."/>
            <person name="Bates S."/>
            <person name="Brown A.J."/>
            <person name="Brunke S."/>
            <person name="Costanzo M.C."/>
            <person name="Fitzpatrick D.A."/>
            <person name="de Groot P.W."/>
            <person name="Harris D."/>
            <person name="Hoyer L.L."/>
            <person name="Hube B."/>
            <person name="Klis F.M."/>
            <person name="Kodira C."/>
            <person name="Lennard N."/>
            <person name="Logue M.E."/>
            <person name="Martin R."/>
            <person name="Neiman A.M."/>
            <person name="Nikolaou E."/>
            <person name="Quail M.A."/>
            <person name="Quinn J."/>
            <person name="Santos M.C."/>
            <person name="Schmitzberger F.F."/>
            <person name="Sherlock G."/>
            <person name="Shah P."/>
            <person name="Silverstein K.A."/>
            <person name="Skrzypek M.S."/>
            <person name="Soll D."/>
            <person name="Staggs R."/>
            <person name="Stansfield I."/>
            <person name="Stumpf M.P."/>
            <person name="Sudbery P.E."/>
            <person name="Srikantha T."/>
            <person name="Zeng Q."/>
            <person name="Berman J."/>
            <person name="Berriman M."/>
            <person name="Heitman J."/>
            <person name="Gow N.A."/>
            <person name="Lorenz M.C."/>
            <person name="Birren B.W."/>
            <person name="Kellis M."/>
            <person name="Cuomo C.A."/>
        </authorList>
    </citation>
    <scope>NUCLEOTIDE SEQUENCE [LARGE SCALE GENOMIC DNA]</scope>
    <source>
        <strain evidence="4">ATCC MYA-3404 / T1</strain>
    </source>
</reference>
<dbReference type="SMART" id="SM00367">
    <property type="entry name" value="LRR_CC"/>
    <property type="match status" value="4"/>
</dbReference>
<feature type="compositionally biased region" description="Low complexity" evidence="1">
    <location>
        <begin position="73"/>
        <end position="88"/>
    </location>
</feature>
<dbReference type="GeneID" id="8301321"/>
<dbReference type="GO" id="GO:0019005">
    <property type="term" value="C:SCF ubiquitin ligase complex"/>
    <property type="evidence" value="ECO:0007669"/>
    <property type="project" value="TreeGrafter"/>
</dbReference>
<evidence type="ECO:0000313" key="3">
    <source>
        <dbReference type="EMBL" id="EER34572.1"/>
    </source>
</evidence>
<evidence type="ECO:0000313" key="4">
    <source>
        <dbReference type="Proteomes" id="UP000002037"/>
    </source>
</evidence>
<dbReference type="KEGG" id="ctp:CTRG_01433"/>
<dbReference type="STRING" id="294747.C5M6F2"/>
<gene>
    <name evidence="3" type="ORF">CTRG_01433</name>
</gene>
<feature type="region of interest" description="Disordered" evidence="1">
    <location>
        <begin position="24"/>
        <end position="45"/>
    </location>
</feature>
<sequence length="575" mass="66117">MRYNSTKETSPGSQIYNPFIVSSVSTSASTDESPHHEPLKRARSIVSPKSLSALFTKTRSKRSTTTIRKRRSLPSSSHFLSASPSTTSMSNFKLPDQEEFSFSSDYAPSSDVSSELESLPDLTDDEYTPDSTPIKPVPNCYFTTILEPAPVFELQKLQQLDIYEQQPKQPLVVSSSPSIFEIPEIVHKILSYVDGQNTVLPLESTPVRRKPLSYKHALLIHGNRQMAESALNDSRQQQQQQSEQEQPSYSSSPLFNCLLVNKLFYRIASEILSQKFYAHEENQLHKYINNQGPTTVQLQPKAFILHKLFSMKQGVFDQLIKLMDFQSLTWFELYMCPKILPPVSIFKQCGTKLKKLIITGSKIVDDEFVKQVSKYCPNLEVIDFRACELISDFGLYQLSNNCTNLRMINLGRKNRGHYITDTSISKIIENNRNLNTVGLAGCYITDKTLWELAYKLPYLSRLSLNNCPHITNNSISHLFSNPRLFTRLSVLELRFNLQLTDLKSLIEFKRRQSYHYNIVLLLELCETLMFKLRQQELEMDKLISQKIFQDISDWANDYNDGDLSYQEIIQLTRKD</sequence>
<dbReference type="Gene3D" id="3.80.10.10">
    <property type="entry name" value="Ribonuclease Inhibitor"/>
    <property type="match status" value="1"/>
</dbReference>
<feature type="compositionally biased region" description="Basic residues" evidence="1">
    <location>
        <begin position="58"/>
        <end position="72"/>
    </location>
</feature>